<dbReference type="Proteomes" id="UP000430519">
    <property type="component" value="Unassembled WGS sequence"/>
</dbReference>
<keyword evidence="3" id="KW-1185">Reference proteome</keyword>
<reference evidence="2 3" key="1">
    <citation type="submission" date="2019-11" db="EMBL/GenBank/DDBJ databases">
        <title>Genome sequence of Deinococcus xianganensis Y35, AI-2 producing algicidal bacterium, isolated from lake water.</title>
        <authorList>
            <person name="Li Y."/>
        </authorList>
    </citation>
    <scope>NUCLEOTIDE SEQUENCE [LARGE SCALE GENOMIC DNA]</scope>
    <source>
        <strain evidence="2 3">Y35</strain>
    </source>
</reference>
<sequence length="224" mass="24231">MTRAAAPTPPKFPRGGVRAPSPDQIEPDQMEEATLRGALFEEGDWPALAALHSVTFAGCVFRRVNLTGSAWERVRLLDVRFEDCDLSGARWTDVSLDRVEVTGSRLLGLQAAGVRLRHVRLTRVHAPLSVWQRADALHLHLNSCDLSEASFMEAKLPGVVVRDCRLHRTDLRGAQLDGADLRGSALGGLRAGAADLQGVTVEAAQVLDLAYLLGVQVEELPGDA</sequence>
<dbReference type="Gene3D" id="2.160.20.80">
    <property type="entry name" value="E3 ubiquitin-protein ligase SopA"/>
    <property type="match status" value="1"/>
</dbReference>
<organism evidence="2 3">
    <name type="scientific">Deinococcus xianganensis</name>
    <dbReference type="NCBI Taxonomy" id="1507289"/>
    <lineage>
        <taxon>Bacteria</taxon>
        <taxon>Thermotogati</taxon>
        <taxon>Deinococcota</taxon>
        <taxon>Deinococci</taxon>
        <taxon>Deinococcales</taxon>
        <taxon>Deinococcaceae</taxon>
        <taxon>Deinococcus</taxon>
    </lineage>
</organism>
<dbReference type="InterPro" id="IPR051082">
    <property type="entry name" value="Pentapeptide-BTB/POZ_domain"/>
</dbReference>
<comment type="caution">
    <text evidence="2">The sequence shown here is derived from an EMBL/GenBank/DDBJ whole genome shotgun (WGS) entry which is preliminary data.</text>
</comment>
<dbReference type="Pfam" id="PF00805">
    <property type="entry name" value="Pentapeptide"/>
    <property type="match status" value="2"/>
</dbReference>
<feature type="region of interest" description="Disordered" evidence="1">
    <location>
        <begin position="1"/>
        <end position="26"/>
    </location>
</feature>
<evidence type="ECO:0000256" key="1">
    <source>
        <dbReference type="SAM" id="MobiDB-lite"/>
    </source>
</evidence>
<evidence type="ECO:0000313" key="3">
    <source>
        <dbReference type="Proteomes" id="UP000430519"/>
    </source>
</evidence>
<evidence type="ECO:0008006" key="4">
    <source>
        <dbReference type="Google" id="ProtNLM"/>
    </source>
</evidence>
<dbReference type="PANTHER" id="PTHR14136:SF17">
    <property type="entry name" value="BTB_POZ DOMAIN-CONTAINING PROTEIN KCTD9"/>
    <property type="match status" value="1"/>
</dbReference>
<proteinExistence type="predicted"/>
<dbReference type="EMBL" id="WVHK01000005">
    <property type="protein sequence ID" value="MXV18534.1"/>
    <property type="molecule type" value="Genomic_DNA"/>
</dbReference>
<accession>A0A6I4YFE1</accession>
<protein>
    <recommendedName>
        <fullName evidence="4">Pentapeptide repeat-containing protein</fullName>
    </recommendedName>
</protein>
<dbReference type="InterPro" id="IPR001646">
    <property type="entry name" value="5peptide_repeat"/>
</dbReference>
<name>A0A6I4YFE1_9DEIO</name>
<dbReference type="RefSeq" id="WP_160976488.1">
    <property type="nucleotide sequence ID" value="NZ_WVHK01000005.1"/>
</dbReference>
<evidence type="ECO:0000313" key="2">
    <source>
        <dbReference type="EMBL" id="MXV18534.1"/>
    </source>
</evidence>
<dbReference type="PANTHER" id="PTHR14136">
    <property type="entry name" value="BTB_POZ DOMAIN-CONTAINING PROTEIN KCTD9"/>
    <property type="match status" value="1"/>
</dbReference>
<gene>
    <name evidence="2" type="ORF">GLX28_02630</name>
</gene>
<dbReference type="SUPFAM" id="SSF141571">
    <property type="entry name" value="Pentapeptide repeat-like"/>
    <property type="match status" value="1"/>
</dbReference>
<dbReference type="AlphaFoldDB" id="A0A6I4YFE1"/>